<dbReference type="Pfam" id="PF13639">
    <property type="entry name" value="zf-RING_2"/>
    <property type="match status" value="1"/>
</dbReference>
<name>A0A9Q1QW45_9SOLA</name>
<dbReference type="Pfam" id="PF17979">
    <property type="entry name" value="zf-CRD"/>
    <property type="match status" value="1"/>
</dbReference>
<evidence type="ECO:0000256" key="4">
    <source>
        <dbReference type="ARBA" id="ARBA00023242"/>
    </source>
</evidence>
<evidence type="ECO:0000256" key="5">
    <source>
        <dbReference type="ARBA" id="ARBA00023306"/>
    </source>
</evidence>
<dbReference type="Gene3D" id="3.30.40.10">
    <property type="entry name" value="Zinc/RING finger domain, C3HC4 (zinc finger)"/>
    <property type="match status" value="1"/>
</dbReference>
<dbReference type="GO" id="GO:0008270">
    <property type="term" value="F:zinc ion binding"/>
    <property type="evidence" value="ECO:0007669"/>
    <property type="project" value="UniProtKB-KW"/>
</dbReference>
<keyword evidence="6" id="KW-0479">Metal-binding</keyword>
<feature type="domain" description="RING-type" evidence="7">
    <location>
        <begin position="128"/>
        <end position="173"/>
    </location>
</feature>
<keyword evidence="2" id="KW-0808">Transferase</keyword>
<evidence type="ECO:0000256" key="3">
    <source>
        <dbReference type="ARBA" id="ARBA00022786"/>
    </source>
</evidence>
<dbReference type="GO" id="GO:0004842">
    <property type="term" value="F:ubiquitin-protein transferase activity"/>
    <property type="evidence" value="ECO:0007669"/>
    <property type="project" value="TreeGrafter"/>
</dbReference>
<dbReference type="PANTHER" id="PTHR16079:SF4">
    <property type="entry name" value="E3 UBIQUITIN-PROTEIN LIGASE CHFR"/>
    <property type="match status" value="1"/>
</dbReference>
<dbReference type="GO" id="GO:0005634">
    <property type="term" value="C:nucleus"/>
    <property type="evidence" value="ECO:0007669"/>
    <property type="project" value="UniProtKB-SubCell"/>
</dbReference>
<evidence type="ECO:0000256" key="6">
    <source>
        <dbReference type="PROSITE-ProRule" id="PRU00175"/>
    </source>
</evidence>
<dbReference type="SMART" id="SM00184">
    <property type="entry name" value="RING"/>
    <property type="match status" value="1"/>
</dbReference>
<dbReference type="AlphaFoldDB" id="A0A9Q1QW45"/>
<dbReference type="EMBL" id="JAJAGQ010000022">
    <property type="protein sequence ID" value="KAJ8528778.1"/>
    <property type="molecule type" value="Genomic_DNA"/>
</dbReference>
<evidence type="ECO:0000256" key="1">
    <source>
        <dbReference type="ARBA" id="ARBA00004123"/>
    </source>
</evidence>
<comment type="caution">
    <text evidence="8">The sequence shown here is derived from an EMBL/GenBank/DDBJ whole genome shotgun (WGS) entry which is preliminary data.</text>
</comment>
<keyword evidence="6" id="KW-0863">Zinc-finger</keyword>
<dbReference type="InterPro" id="IPR001841">
    <property type="entry name" value="Znf_RING"/>
</dbReference>
<accession>A0A9Q1QW45</accession>
<protein>
    <recommendedName>
        <fullName evidence="7">RING-type domain-containing protein</fullName>
    </recommendedName>
</protein>
<reference evidence="9" key="1">
    <citation type="journal article" date="2023" name="Proc. Natl. Acad. Sci. U.S.A.">
        <title>Genomic and structural basis for evolution of tropane alkaloid biosynthesis.</title>
        <authorList>
            <person name="Wanga Y.-J."/>
            <person name="Taina T."/>
            <person name="Yua J.-Y."/>
            <person name="Lia J."/>
            <person name="Xua B."/>
            <person name="Chenc J."/>
            <person name="D'Auriad J.C."/>
            <person name="Huanga J.-P."/>
            <person name="Huanga S.-X."/>
        </authorList>
    </citation>
    <scope>NUCLEOTIDE SEQUENCE [LARGE SCALE GENOMIC DNA]</scope>
    <source>
        <strain evidence="9">cv. KIB-2019</strain>
    </source>
</reference>
<dbReference type="OrthoDB" id="1305878at2759"/>
<dbReference type="PROSITE" id="PS50089">
    <property type="entry name" value="ZF_RING_2"/>
    <property type="match status" value="1"/>
</dbReference>
<proteinExistence type="predicted"/>
<dbReference type="Proteomes" id="UP001152561">
    <property type="component" value="Unassembled WGS sequence"/>
</dbReference>
<gene>
    <name evidence="8" type="ORF">K7X08_030422</name>
</gene>
<evidence type="ECO:0000256" key="2">
    <source>
        <dbReference type="ARBA" id="ARBA00022679"/>
    </source>
</evidence>
<keyword evidence="6" id="KW-0862">Zinc</keyword>
<evidence type="ECO:0000313" key="9">
    <source>
        <dbReference type="Proteomes" id="UP001152561"/>
    </source>
</evidence>
<dbReference type="Gene3D" id="3.30.40.140">
    <property type="match status" value="1"/>
</dbReference>
<sequence length="480" mass="54484">MEKGESSKLPEEDVRAKLREPWSKCTMDPPHSEIELRLKETVICSEVNNSSGKQEWCKITRNVDLVSSMMQNKRRFVQDEHAAVIKCGSEISLSPSVEGFVKYRFEMMPTEESRRYIQVSLDVEYAKCCICLNIWHDAVTAAPCLHNFCNGCFSEWLRRSQERRSSVLCPQCRAVVQFDILLADPSLKRSSEDTKLLDSCASIKSPLVLGLLLRFSGVPLQFHVVLNSRKSRWKREHSPSDAADSWEHSCPQCDTEFGGFKCNESTIHLQCQVCGGMIPSRLNIGVQQHCLGCDRAFCAAYWHSQGVNGSNSHPLCSRETFKPIAEHTNTRIPSLAHEKNHFEQNITERCIRQMGRSLQDVVADWILKLDKREIDGTRMPLNHAEMISSRTYTCSECYDKLVSFLLYWFRVAMTGVLFYLQGKFKGKTAGMDMLVAHSTITKNMLGREIMSAGQRGLIICRNSSYSFLFEISASADSLVV</sequence>
<keyword evidence="5" id="KW-0131">Cell cycle</keyword>
<dbReference type="PANTHER" id="PTHR16079">
    <property type="entry name" value="UBIQUITIN LIGASE PROTEIN CHFR"/>
    <property type="match status" value="1"/>
</dbReference>
<keyword evidence="3" id="KW-0833">Ubl conjugation pathway</keyword>
<dbReference type="GO" id="GO:0016567">
    <property type="term" value="P:protein ubiquitination"/>
    <property type="evidence" value="ECO:0007669"/>
    <property type="project" value="TreeGrafter"/>
</dbReference>
<dbReference type="InterPro" id="IPR040909">
    <property type="entry name" value="CHFR_Znf-CRD"/>
</dbReference>
<keyword evidence="9" id="KW-1185">Reference proteome</keyword>
<evidence type="ECO:0000259" key="7">
    <source>
        <dbReference type="PROSITE" id="PS50089"/>
    </source>
</evidence>
<dbReference type="InterPro" id="IPR013083">
    <property type="entry name" value="Znf_RING/FYVE/PHD"/>
</dbReference>
<dbReference type="GO" id="GO:0006511">
    <property type="term" value="P:ubiquitin-dependent protein catabolic process"/>
    <property type="evidence" value="ECO:0007669"/>
    <property type="project" value="TreeGrafter"/>
</dbReference>
<dbReference type="SUPFAM" id="SSF57850">
    <property type="entry name" value="RING/U-box"/>
    <property type="match status" value="1"/>
</dbReference>
<comment type="subcellular location">
    <subcellularLocation>
        <location evidence="1">Nucleus</location>
    </subcellularLocation>
</comment>
<keyword evidence="4" id="KW-0539">Nucleus</keyword>
<dbReference type="InterPro" id="IPR052256">
    <property type="entry name" value="E3_ubiquitin-ligase_CHFR"/>
</dbReference>
<organism evidence="8 9">
    <name type="scientific">Anisodus acutangulus</name>
    <dbReference type="NCBI Taxonomy" id="402998"/>
    <lineage>
        <taxon>Eukaryota</taxon>
        <taxon>Viridiplantae</taxon>
        <taxon>Streptophyta</taxon>
        <taxon>Embryophyta</taxon>
        <taxon>Tracheophyta</taxon>
        <taxon>Spermatophyta</taxon>
        <taxon>Magnoliopsida</taxon>
        <taxon>eudicotyledons</taxon>
        <taxon>Gunneridae</taxon>
        <taxon>Pentapetalae</taxon>
        <taxon>asterids</taxon>
        <taxon>lamiids</taxon>
        <taxon>Solanales</taxon>
        <taxon>Solanaceae</taxon>
        <taxon>Solanoideae</taxon>
        <taxon>Hyoscyameae</taxon>
        <taxon>Anisodus</taxon>
    </lineage>
</organism>
<evidence type="ECO:0000313" key="8">
    <source>
        <dbReference type="EMBL" id="KAJ8528778.1"/>
    </source>
</evidence>